<dbReference type="InterPro" id="IPR022907">
    <property type="entry name" value="VapC_family"/>
</dbReference>
<sequence length="148" mass="15956">MIAFDANVFVYALDPTSSHHEEARHILQSRLGGSETVAVLDSTLVSTCRITTHRRLMANPLSPDQALEFCAAVRSAPAALSAPALPAAWEHFQNLVTRLGLRGGDLSDVWLAAQALALGARFVTFDRGFRRFSQLDVVVLGEGGAQAR</sequence>
<comment type="function">
    <text evidence="6">Toxic component of a toxin-antitoxin (TA) system. An RNase.</text>
</comment>
<proteinExistence type="inferred from homology"/>
<dbReference type="GO" id="GO:0016788">
    <property type="term" value="F:hydrolase activity, acting on ester bonds"/>
    <property type="evidence" value="ECO:0007669"/>
    <property type="project" value="InterPro"/>
</dbReference>
<dbReference type="GO" id="GO:0000287">
    <property type="term" value="F:magnesium ion binding"/>
    <property type="evidence" value="ECO:0007669"/>
    <property type="project" value="UniProtKB-UniRule"/>
</dbReference>
<comment type="similarity">
    <text evidence="6">Belongs to the PINc/VapC protein family.</text>
</comment>
<dbReference type="RefSeq" id="WP_106297388.1">
    <property type="nucleotide sequence ID" value="NZ_PVTI01000010.1"/>
</dbReference>
<dbReference type="EMBL" id="PVTI01000010">
    <property type="protein sequence ID" value="PRY59343.1"/>
    <property type="molecule type" value="Genomic_DNA"/>
</dbReference>
<reference evidence="8 9" key="1">
    <citation type="submission" date="2018-03" db="EMBL/GenBank/DDBJ databases">
        <title>Genomic Encyclopedia of Archaeal and Bacterial Type Strains, Phase II (KMG-II): from individual species to whole genera.</title>
        <authorList>
            <person name="Goeker M."/>
        </authorList>
    </citation>
    <scope>NUCLEOTIDE SEQUENCE [LARGE SCALE GENOMIC DNA]</scope>
    <source>
        <strain evidence="8 9">ATCC BAA-1496</strain>
    </source>
</reference>
<keyword evidence="2 6" id="KW-0540">Nuclease</keyword>
<dbReference type="InterPro" id="IPR006226">
    <property type="entry name" value="Mtu_PIN"/>
</dbReference>
<name>A0A2T0UN35_9MICO</name>
<dbReference type="EC" id="3.1.-.-" evidence="6"/>
<dbReference type="AlphaFoldDB" id="A0A2T0UN35"/>
<dbReference type="NCBIfam" id="TIGR00028">
    <property type="entry name" value="Mtu_PIN_fam"/>
    <property type="match status" value="1"/>
</dbReference>
<feature type="binding site" evidence="6">
    <location>
        <position position="108"/>
    </location>
    <ligand>
        <name>Mg(2+)</name>
        <dbReference type="ChEBI" id="CHEBI:18420"/>
    </ligand>
</feature>
<gene>
    <name evidence="6" type="primary">vapC</name>
    <name evidence="8" type="ORF">BCF74_11080</name>
</gene>
<keyword evidence="9" id="KW-1185">Reference proteome</keyword>
<keyword evidence="3 6" id="KW-0479">Metal-binding</keyword>
<evidence type="ECO:0000259" key="7">
    <source>
        <dbReference type="Pfam" id="PF01850"/>
    </source>
</evidence>
<dbReference type="InterPro" id="IPR002716">
    <property type="entry name" value="PIN_dom"/>
</dbReference>
<dbReference type="Gene3D" id="3.40.50.1010">
    <property type="entry name" value="5'-nuclease"/>
    <property type="match status" value="1"/>
</dbReference>
<organism evidence="8 9">
    <name type="scientific">Knoellia remsis</name>
    <dbReference type="NCBI Taxonomy" id="407159"/>
    <lineage>
        <taxon>Bacteria</taxon>
        <taxon>Bacillati</taxon>
        <taxon>Actinomycetota</taxon>
        <taxon>Actinomycetes</taxon>
        <taxon>Micrococcales</taxon>
        <taxon>Intrasporangiaceae</taxon>
        <taxon>Knoellia</taxon>
    </lineage>
</organism>
<dbReference type="SUPFAM" id="SSF88723">
    <property type="entry name" value="PIN domain-like"/>
    <property type="match status" value="1"/>
</dbReference>
<evidence type="ECO:0000256" key="3">
    <source>
        <dbReference type="ARBA" id="ARBA00022723"/>
    </source>
</evidence>
<dbReference type="GO" id="GO:0004540">
    <property type="term" value="F:RNA nuclease activity"/>
    <property type="evidence" value="ECO:0007669"/>
    <property type="project" value="InterPro"/>
</dbReference>
<dbReference type="GO" id="GO:0045926">
    <property type="term" value="P:negative regulation of growth"/>
    <property type="evidence" value="ECO:0007669"/>
    <property type="project" value="UniProtKB-ARBA"/>
</dbReference>
<feature type="domain" description="PIN" evidence="7">
    <location>
        <begin position="3"/>
        <end position="133"/>
    </location>
</feature>
<keyword evidence="4 6" id="KW-0378">Hydrolase</keyword>
<dbReference type="OrthoDB" id="556169at2"/>
<comment type="cofactor">
    <cofactor evidence="6">
        <name>Mg(2+)</name>
        <dbReference type="ChEBI" id="CHEBI:18420"/>
    </cofactor>
</comment>
<protein>
    <recommendedName>
        <fullName evidence="6">Ribonuclease VapC</fullName>
        <shortName evidence="6">RNase VapC</shortName>
        <ecNumber evidence="6">3.1.-.-</ecNumber>
    </recommendedName>
    <alternativeName>
        <fullName evidence="6">Toxin VapC</fullName>
    </alternativeName>
</protein>
<feature type="binding site" evidence="6">
    <location>
        <position position="5"/>
    </location>
    <ligand>
        <name>Mg(2+)</name>
        <dbReference type="ChEBI" id="CHEBI:18420"/>
    </ligand>
</feature>
<dbReference type="InterPro" id="IPR029060">
    <property type="entry name" value="PIN-like_dom_sf"/>
</dbReference>
<keyword evidence="5 6" id="KW-0460">Magnesium</keyword>
<comment type="caution">
    <text evidence="8">The sequence shown here is derived from an EMBL/GenBank/DDBJ whole genome shotgun (WGS) entry which is preliminary data.</text>
</comment>
<dbReference type="GO" id="GO:0090729">
    <property type="term" value="F:toxin activity"/>
    <property type="evidence" value="ECO:0007669"/>
    <property type="project" value="UniProtKB-KW"/>
</dbReference>
<keyword evidence="1 6" id="KW-1277">Toxin-antitoxin system</keyword>
<dbReference type="Pfam" id="PF01850">
    <property type="entry name" value="PIN"/>
    <property type="match status" value="1"/>
</dbReference>
<dbReference type="HAMAP" id="MF_00265">
    <property type="entry name" value="VapC_Nob1"/>
    <property type="match status" value="1"/>
</dbReference>
<keyword evidence="6" id="KW-0800">Toxin</keyword>
<evidence type="ECO:0000256" key="2">
    <source>
        <dbReference type="ARBA" id="ARBA00022722"/>
    </source>
</evidence>
<evidence type="ECO:0000256" key="5">
    <source>
        <dbReference type="ARBA" id="ARBA00022842"/>
    </source>
</evidence>
<evidence type="ECO:0000256" key="6">
    <source>
        <dbReference type="HAMAP-Rule" id="MF_00265"/>
    </source>
</evidence>
<evidence type="ECO:0000256" key="4">
    <source>
        <dbReference type="ARBA" id="ARBA00022801"/>
    </source>
</evidence>
<evidence type="ECO:0000313" key="8">
    <source>
        <dbReference type="EMBL" id="PRY59343.1"/>
    </source>
</evidence>
<dbReference type="Proteomes" id="UP000237822">
    <property type="component" value="Unassembled WGS sequence"/>
</dbReference>
<evidence type="ECO:0000256" key="1">
    <source>
        <dbReference type="ARBA" id="ARBA00022649"/>
    </source>
</evidence>
<evidence type="ECO:0000313" key="9">
    <source>
        <dbReference type="Proteomes" id="UP000237822"/>
    </source>
</evidence>
<accession>A0A2T0UN35</accession>